<evidence type="ECO:0000313" key="1">
    <source>
        <dbReference type="EMBL" id="RNL77604.1"/>
    </source>
</evidence>
<name>A0A3N0DPP0_9ACTN</name>
<proteinExistence type="predicted"/>
<sequence length="301" mass="33417">MLWSDLLGRRIRQDGMDTLGVSTQTLAEQHLAKGEWEIAGDLAEYFLDEMTRINNALFTWLEVILAFPGSGVSVDGVAEPRQVIAAMRSFGPGDGDLVAVALACDAQDLDAASARIETMRVRMAAVHDQLVWWIQHLLADIAERHSEEAVRDVVIRTYEELWRDRYAAWPQMTPVERLQISVEGMRGHLSGPRHRGDVGIIEEDDRFRMVLDPCGSCGVLRRGDPDSGRPGCDPAGTRTAHDWSWNRVGVGWYAVHSAIVMEWLPQQEGRPPMRPLDGCDTSGPCNWFIHKDPSAAPAGAP</sequence>
<protein>
    <submittedName>
        <fullName evidence="1">Uncharacterized protein</fullName>
    </submittedName>
</protein>
<keyword evidence="2" id="KW-1185">Reference proteome</keyword>
<reference evidence="1 2" key="1">
    <citation type="submission" date="2018-11" db="EMBL/GenBank/DDBJ databases">
        <authorList>
            <person name="Li F."/>
        </authorList>
    </citation>
    <scope>NUCLEOTIDE SEQUENCE [LARGE SCALE GENOMIC DNA]</scope>
    <source>
        <strain evidence="1 2">KIS18-7</strain>
    </source>
</reference>
<evidence type="ECO:0000313" key="2">
    <source>
        <dbReference type="Proteomes" id="UP000277094"/>
    </source>
</evidence>
<dbReference type="AlphaFoldDB" id="A0A3N0DPP0"/>
<gene>
    <name evidence="1" type="ORF">EFL95_16475</name>
</gene>
<comment type="caution">
    <text evidence="1">The sequence shown here is derived from an EMBL/GenBank/DDBJ whole genome shotgun (WGS) entry which is preliminary data.</text>
</comment>
<dbReference type="EMBL" id="RJSG01000003">
    <property type="protein sequence ID" value="RNL77604.1"/>
    <property type="molecule type" value="Genomic_DNA"/>
</dbReference>
<organism evidence="1 2">
    <name type="scientific">Nocardioides marmorisolisilvae</name>
    <dbReference type="NCBI Taxonomy" id="1542737"/>
    <lineage>
        <taxon>Bacteria</taxon>
        <taxon>Bacillati</taxon>
        <taxon>Actinomycetota</taxon>
        <taxon>Actinomycetes</taxon>
        <taxon>Propionibacteriales</taxon>
        <taxon>Nocardioidaceae</taxon>
        <taxon>Nocardioides</taxon>
    </lineage>
</organism>
<accession>A0A3N0DPP0</accession>
<dbReference type="Proteomes" id="UP000277094">
    <property type="component" value="Unassembled WGS sequence"/>
</dbReference>